<reference evidence="1 2" key="1">
    <citation type="submission" date="2019-02" db="EMBL/GenBank/DDBJ databases">
        <title>Deep-cultivation of Planctomycetes and their phenomic and genomic characterization uncovers novel biology.</title>
        <authorList>
            <person name="Wiegand S."/>
            <person name="Jogler M."/>
            <person name="Boedeker C."/>
            <person name="Pinto D."/>
            <person name="Vollmers J."/>
            <person name="Rivas-Marin E."/>
            <person name="Kohn T."/>
            <person name="Peeters S.H."/>
            <person name="Heuer A."/>
            <person name="Rast P."/>
            <person name="Oberbeckmann S."/>
            <person name="Bunk B."/>
            <person name="Jeske O."/>
            <person name="Meyerdierks A."/>
            <person name="Storesund J.E."/>
            <person name="Kallscheuer N."/>
            <person name="Luecker S."/>
            <person name="Lage O.M."/>
            <person name="Pohl T."/>
            <person name="Merkel B.J."/>
            <person name="Hornburger P."/>
            <person name="Mueller R.-W."/>
            <person name="Bruemmer F."/>
            <person name="Labrenz M."/>
            <person name="Spormann A.M."/>
            <person name="Op den Camp H."/>
            <person name="Overmann J."/>
            <person name="Amann R."/>
            <person name="Jetten M.S.M."/>
            <person name="Mascher T."/>
            <person name="Medema M.H."/>
            <person name="Devos D.P."/>
            <person name="Kaster A.-K."/>
            <person name="Ovreas L."/>
            <person name="Rohde M."/>
            <person name="Galperin M.Y."/>
            <person name="Jogler C."/>
        </authorList>
    </citation>
    <scope>NUCLEOTIDE SEQUENCE [LARGE SCALE GENOMIC DNA]</scope>
    <source>
        <strain evidence="1 2">HG15A2</strain>
    </source>
</reference>
<proteinExistence type="predicted"/>
<evidence type="ECO:0000313" key="2">
    <source>
        <dbReference type="Proteomes" id="UP000319852"/>
    </source>
</evidence>
<dbReference type="EMBL" id="CP036263">
    <property type="protein sequence ID" value="QDS99370.1"/>
    <property type="molecule type" value="Genomic_DNA"/>
</dbReference>
<protein>
    <submittedName>
        <fullName evidence="1">Uncharacterized protein</fullName>
    </submittedName>
</protein>
<gene>
    <name evidence="1" type="ORF">HG15A2_26930</name>
</gene>
<dbReference type="OrthoDB" id="284970at2"/>
<dbReference type="KEGG" id="amob:HG15A2_26930"/>
<accession>A0A517MWW3</accession>
<dbReference type="RefSeq" id="WP_145060600.1">
    <property type="nucleotide sequence ID" value="NZ_CP036263.1"/>
</dbReference>
<dbReference type="Proteomes" id="UP000319852">
    <property type="component" value="Chromosome"/>
</dbReference>
<dbReference type="AlphaFoldDB" id="A0A517MWW3"/>
<organism evidence="1 2">
    <name type="scientific">Adhaeretor mobilis</name>
    <dbReference type="NCBI Taxonomy" id="1930276"/>
    <lineage>
        <taxon>Bacteria</taxon>
        <taxon>Pseudomonadati</taxon>
        <taxon>Planctomycetota</taxon>
        <taxon>Planctomycetia</taxon>
        <taxon>Pirellulales</taxon>
        <taxon>Lacipirellulaceae</taxon>
        <taxon>Adhaeretor</taxon>
    </lineage>
</organism>
<evidence type="ECO:0000313" key="1">
    <source>
        <dbReference type="EMBL" id="QDS99370.1"/>
    </source>
</evidence>
<keyword evidence="2" id="KW-1185">Reference proteome</keyword>
<sequence length="157" mass="18355">MCKGISILKARLKQELFDEYELEKRIVARAESEQPELHFMYPDPVVELPVEWDGQTLIMEWGNRGNKESKLPRTGWCRKESLDAGKWRWLKPEPCIIPANFGLEKGVWFHIDEGLEGVVVRDEQDKPHVYMLTQAASVYYENMTRHERMPVLVGQVI</sequence>
<name>A0A517MWW3_9BACT</name>